<organism evidence="1">
    <name type="scientific">Nothobranchius pienaari</name>
    <dbReference type="NCBI Taxonomy" id="704102"/>
    <lineage>
        <taxon>Eukaryota</taxon>
        <taxon>Metazoa</taxon>
        <taxon>Chordata</taxon>
        <taxon>Craniata</taxon>
        <taxon>Vertebrata</taxon>
        <taxon>Euteleostomi</taxon>
        <taxon>Actinopterygii</taxon>
        <taxon>Neopterygii</taxon>
        <taxon>Teleostei</taxon>
        <taxon>Neoteleostei</taxon>
        <taxon>Acanthomorphata</taxon>
        <taxon>Ovalentaria</taxon>
        <taxon>Atherinomorphae</taxon>
        <taxon>Cyprinodontiformes</taxon>
        <taxon>Nothobranchiidae</taxon>
        <taxon>Nothobranchius</taxon>
    </lineage>
</organism>
<protein>
    <submittedName>
        <fullName evidence="1">Uncharacterized protein</fullName>
    </submittedName>
</protein>
<reference evidence="1" key="1">
    <citation type="submission" date="2016-05" db="EMBL/GenBank/DDBJ databases">
        <authorList>
            <person name="Lavstsen T."/>
            <person name="Jespersen J.S."/>
        </authorList>
    </citation>
    <scope>NUCLEOTIDE SEQUENCE</scope>
    <source>
        <tissue evidence="1">Brain</tissue>
    </source>
</reference>
<evidence type="ECO:0000313" key="1">
    <source>
        <dbReference type="EMBL" id="SBR42603.1"/>
    </source>
</evidence>
<gene>
    <name evidence="1" type="primary">Nfu_g_1_012377</name>
</gene>
<feature type="non-terminal residue" evidence="1">
    <location>
        <position position="1"/>
    </location>
</feature>
<dbReference type="AlphaFoldDB" id="A0A1A8LDM5"/>
<dbReference type="EMBL" id="HAEF01005221">
    <property type="protein sequence ID" value="SBR42603.1"/>
    <property type="molecule type" value="Transcribed_RNA"/>
</dbReference>
<reference evidence="1" key="2">
    <citation type="submission" date="2016-06" db="EMBL/GenBank/DDBJ databases">
        <title>The genome of a short-lived fish provides insights into sex chromosome evolution and the genetic control of aging.</title>
        <authorList>
            <person name="Reichwald K."/>
            <person name="Felder M."/>
            <person name="Petzold A."/>
            <person name="Koch P."/>
            <person name="Groth M."/>
            <person name="Platzer M."/>
        </authorList>
    </citation>
    <scope>NUCLEOTIDE SEQUENCE</scope>
    <source>
        <tissue evidence="1">Brain</tissue>
    </source>
</reference>
<accession>A0A1A8LDM5</accession>
<name>A0A1A8LDM5_9TELE</name>
<sequence>WYIHYKFVIINKNIIWYFVEPVSLVMGSALCSCL</sequence>
<proteinExistence type="predicted"/>